<keyword evidence="3" id="KW-1185">Reference proteome</keyword>
<evidence type="ECO:0000256" key="1">
    <source>
        <dbReference type="SAM" id="SignalP"/>
    </source>
</evidence>
<dbReference type="Gene3D" id="2.130.10.10">
    <property type="entry name" value="YVTN repeat-like/Quinoprotein amine dehydrogenase"/>
    <property type="match status" value="1"/>
</dbReference>
<evidence type="ECO:0000313" key="2">
    <source>
        <dbReference type="EMBL" id="GAA4717041.1"/>
    </source>
</evidence>
<dbReference type="EMBL" id="BAABLO010000004">
    <property type="protein sequence ID" value="GAA4717041.1"/>
    <property type="molecule type" value="Genomic_DNA"/>
</dbReference>
<protein>
    <submittedName>
        <fullName evidence="2">ScyD/ScyE family protein</fullName>
    </submittedName>
</protein>
<accession>A0ABN3C0U5</accession>
<reference evidence="2 3" key="1">
    <citation type="journal article" date="2019" name="Int. J. Syst. Evol. Microbiol.">
        <title>The Global Catalogue of Microorganisms (GCM) 10K type strain sequencing project: providing services to taxonomists for standard genome sequencing and annotation.</title>
        <authorList>
            <consortium name="The Broad Institute Genomics Platform"/>
            <consortium name="The Broad Institute Genome Sequencing Center for Infectious Disease"/>
            <person name="Wu L."/>
            <person name="Ma J."/>
        </authorList>
    </citation>
    <scope>NUCLEOTIDE SEQUENCE [LARGE SCALE GENOMIC DNA]</scope>
    <source>
        <strain evidence="2 3">JCM 18961</strain>
    </source>
</reference>
<dbReference type="RefSeq" id="WP_345501921.1">
    <property type="nucleotide sequence ID" value="NZ_BAABLO010000004.1"/>
</dbReference>
<comment type="caution">
    <text evidence="2">The sequence shown here is derived from an EMBL/GenBank/DDBJ whole genome shotgun (WGS) entry which is preliminary data.</text>
</comment>
<proteinExistence type="predicted"/>
<organism evidence="2 3">
    <name type="scientific">Pedococcus ginsenosidimutans</name>
    <dbReference type="NCBI Taxonomy" id="490570"/>
    <lineage>
        <taxon>Bacteria</taxon>
        <taxon>Bacillati</taxon>
        <taxon>Actinomycetota</taxon>
        <taxon>Actinomycetes</taxon>
        <taxon>Micrococcales</taxon>
        <taxon>Intrasporangiaceae</taxon>
        <taxon>Pedococcus</taxon>
    </lineage>
</organism>
<dbReference type="Proteomes" id="UP001500556">
    <property type="component" value="Unassembled WGS sequence"/>
</dbReference>
<dbReference type="SUPFAM" id="SSF63829">
    <property type="entry name" value="Calcium-dependent phosphotriesterase"/>
    <property type="match status" value="1"/>
</dbReference>
<gene>
    <name evidence="2" type="ORF">GCM10025782_12610</name>
</gene>
<sequence length="355" mass="36558">MRSSRWSIAVAVASATALIAAPAASAHAGSAARTWTPKVLNSEVVAPFHLATNDGRLYVADGGTSTVSRVNGDGSLTMLAQGPMPGEVSGVAKTDNALAYTTLDYTTGEATLTVKRGSKTMVANLTAFETRRNPDQRVHYGFKDPSCANGALGDLAAYTGQVDSHAYAVTRWNGAWVVADAGGNDLVKVDDNGHVSLLSLLPPQPLLVSQEFADANGIPDCAGQRYKFEPVPTDVEVGMDGMLYVSTLPGGPEDPSAGARGSVYKVNPWTGAATRVATGFAGATSVTQGSDGTLYVAELFGGKVTAVRNGHKSTAAMLPGALAVEYGNGHLYAGTLAPTDDQGNPTGTGSIVRIR</sequence>
<name>A0ABN3C0U5_9MICO</name>
<dbReference type="InterPro" id="IPR015943">
    <property type="entry name" value="WD40/YVTN_repeat-like_dom_sf"/>
</dbReference>
<feature type="signal peptide" evidence="1">
    <location>
        <begin position="1"/>
        <end position="28"/>
    </location>
</feature>
<feature type="chain" id="PRO_5047396713" evidence="1">
    <location>
        <begin position="29"/>
        <end position="355"/>
    </location>
</feature>
<dbReference type="InterPro" id="IPR048031">
    <property type="entry name" value="ScyD/ScyE-like"/>
</dbReference>
<keyword evidence="1" id="KW-0732">Signal</keyword>
<evidence type="ECO:0000313" key="3">
    <source>
        <dbReference type="Proteomes" id="UP001500556"/>
    </source>
</evidence>
<dbReference type="NCBIfam" id="NF033206">
    <property type="entry name" value="ScyE_fam"/>
    <property type="match status" value="1"/>
</dbReference>